<dbReference type="AlphaFoldDB" id="A0ABD7HG64"/>
<proteinExistence type="predicted"/>
<dbReference type="RefSeq" id="WP_119596629.1">
    <property type="nucleotide sequence ID" value="NZ_QXBN01000050.1"/>
</dbReference>
<protein>
    <submittedName>
        <fullName evidence="2">Uncharacterized protein</fullName>
    </submittedName>
</protein>
<dbReference type="EMBL" id="QXBN01000050">
    <property type="protein sequence ID" value="RIT28653.1"/>
    <property type="molecule type" value="Genomic_DNA"/>
</dbReference>
<accession>A0ABD7HG64</accession>
<gene>
    <name evidence="2" type="ORF">D2E76_27335</name>
</gene>
<sequence>MPETTPQIPKYPPGLRARGKRLWNDLHTSLDFSDNPESAMVAEQACYLADEIDRQRRMIRKAGADTRVWGSQGQPVSMPEIADLQRNQQLLLSMLKSIRVDDPDGKLTPSEIGRRGAAAKWSR</sequence>
<dbReference type="Proteomes" id="UP000284557">
    <property type="component" value="Unassembled WGS sequence"/>
</dbReference>
<name>A0ABD7HG64_9MYCO</name>
<feature type="region of interest" description="Disordered" evidence="1">
    <location>
        <begin position="102"/>
        <end position="123"/>
    </location>
</feature>
<reference evidence="2 3" key="1">
    <citation type="submission" date="2018-08" db="EMBL/GenBank/DDBJ databases">
        <title>Linezolid Resistance in Mycobacterium abscessus: MIC Distribution and Comprehensive Investigation of Resistance Mechanisms.</title>
        <authorList>
            <person name="Ye M."/>
            <person name="Xu L."/>
            <person name="Zou Y."/>
            <person name="Li B."/>
            <person name="Guo Q."/>
            <person name="Zhang Y."/>
            <person name="Zhan M."/>
            <person name="Xu B."/>
            <person name="Yu F."/>
            <person name="Zhang Z."/>
            <person name="Chu H."/>
        </authorList>
    </citation>
    <scope>NUCLEOTIDE SEQUENCE [LARGE SCALE GENOMIC DNA]</scope>
    <source>
        <strain evidence="2 3">G143</strain>
    </source>
</reference>
<evidence type="ECO:0000256" key="1">
    <source>
        <dbReference type="SAM" id="MobiDB-lite"/>
    </source>
</evidence>
<evidence type="ECO:0000313" key="3">
    <source>
        <dbReference type="Proteomes" id="UP000284557"/>
    </source>
</evidence>
<comment type="caution">
    <text evidence="2">The sequence shown here is derived from an EMBL/GenBank/DDBJ whole genome shotgun (WGS) entry which is preliminary data.</text>
</comment>
<organism evidence="2 3">
    <name type="scientific">Mycobacteroides abscessus</name>
    <dbReference type="NCBI Taxonomy" id="36809"/>
    <lineage>
        <taxon>Bacteria</taxon>
        <taxon>Bacillati</taxon>
        <taxon>Actinomycetota</taxon>
        <taxon>Actinomycetes</taxon>
        <taxon>Mycobacteriales</taxon>
        <taxon>Mycobacteriaceae</taxon>
        <taxon>Mycobacteroides</taxon>
    </lineage>
</organism>
<evidence type="ECO:0000313" key="2">
    <source>
        <dbReference type="EMBL" id="RIT28653.1"/>
    </source>
</evidence>